<evidence type="ECO:0000256" key="1">
    <source>
        <dbReference type="SAM" id="MobiDB-lite"/>
    </source>
</evidence>
<dbReference type="AlphaFoldDB" id="A0A8J4DHC5"/>
<comment type="caution">
    <text evidence="2">The sequence shown here is derived from an EMBL/GenBank/DDBJ whole genome shotgun (WGS) entry which is preliminary data.</text>
</comment>
<feature type="non-terminal residue" evidence="2">
    <location>
        <position position="1"/>
    </location>
</feature>
<dbReference type="Proteomes" id="UP000722791">
    <property type="component" value="Unassembled WGS sequence"/>
</dbReference>
<proteinExistence type="predicted"/>
<evidence type="ECO:0000313" key="2">
    <source>
        <dbReference type="EMBL" id="GIL99810.1"/>
    </source>
</evidence>
<organism evidence="2 3">
    <name type="scientific">Volvox reticuliferus</name>
    <dbReference type="NCBI Taxonomy" id="1737510"/>
    <lineage>
        <taxon>Eukaryota</taxon>
        <taxon>Viridiplantae</taxon>
        <taxon>Chlorophyta</taxon>
        <taxon>core chlorophytes</taxon>
        <taxon>Chlorophyceae</taxon>
        <taxon>CS clade</taxon>
        <taxon>Chlamydomonadales</taxon>
        <taxon>Volvocaceae</taxon>
        <taxon>Volvox</taxon>
    </lineage>
</organism>
<name>A0A8J4DHC5_9CHLO</name>
<dbReference type="EMBL" id="BNCQ01000006">
    <property type="protein sequence ID" value="GIL99810.1"/>
    <property type="molecule type" value="Genomic_DNA"/>
</dbReference>
<evidence type="ECO:0000313" key="3">
    <source>
        <dbReference type="Proteomes" id="UP000722791"/>
    </source>
</evidence>
<feature type="region of interest" description="Disordered" evidence="1">
    <location>
        <begin position="1"/>
        <end position="21"/>
    </location>
</feature>
<sequence>AAASCMPYSRSTSVAGPSSASTGGCIAAGAAAACLAAMSLSFTSAADCSVDDDPSLVRRRRTKGPAPNSSSWARTRTTGQSTRAFWRHGSVDHLMSQTS</sequence>
<gene>
    <name evidence="2" type="ORF">Vretimale_4784</name>
</gene>
<protein>
    <submittedName>
        <fullName evidence="2">Uncharacterized protein</fullName>
    </submittedName>
</protein>
<accession>A0A8J4DHC5</accession>
<feature type="region of interest" description="Disordered" evidence="1">
    <location>
        <begin position="46"/>
        <end position="99"/>
    </location>
</feature>
<reference evidence="2" key="1">
    <citation type="journal article" date="2021" name="Proc. Natl. Acad. Sci. U.S.A.">
        <title>Three genomes in the algal genus Volvox reveal the fate of a haploid sex-determining region after a transition to homothallism.</title>
        <authorList>
            <person name="Yamamoto K."/>
            <person name="Hamaji T."/>
            <person name="Kawai-Toyooka H."/>
            <person name="Matsuzaki R."/>
            <person name="Takahashi F."/>
            <person name="Nishimura Y."/>
            <person name="Kawachi M."/>
            <person name="Noguchi H."/>
            <person name="Minakuchi Y."/>
            <person name="Umen J.G."/>
            <person name="Toyoda A."/>
            <person name="Nozaki H."/>
        </authorList>
    </citation>
    <scope>NUCLEOTIDE SEQUENCE</scope>
    <source>
        <strain evidence="2">NIES-3785</strain>
    </source>
</reference>
<feature type="compositionally biased region" description="Polar residues" evidence="1">
    <location>
        <begin position="67"/>
        <end position="83"/>
    </location>
</feature>